<dbReference type="eggNOG" id="ENOG5032XHC">
    <property type="taxonomic scope" value="Bacteria"/>
</dbReference>
<keyword evidence="2" id="KW-1185">Reference proteome</keyword>
<name>A5FDP2_FLAJ1</name>
<proteinExistence type="predicted"/>
<dbReference type="EMBL" id="CP000685">
    <property type="protein sequence ID" value="ABQ06677.1"/>
    <property type="molecule type" value="Genomic_DNA"/>
</dbReference>
<dbReference type="Pfam" id="PF19383">
    <property type="entry name" value="DUF5958"/>
    <property type="match status" value="1"/>
</dbReference>
<protein>
    <submittedName>
        <fullName evidence="1">Uncharacterized protein</fullName>
    </submittedName>
</protein>
<dbReference type="AlphaFoldDB" id="A5FDP2"/>
<sequence>MELLKEIQVNKFGQNLVEINDLSNVFSLLTLNEKKEFLNDILFLIMQSKPKEEDIENAIKESNLKKTYTPCILIQKGVANHNLKKLLELPENEINKSFILLLHLFKISYSRRFEIEKNDENKWWYWDLSDDEKVKAIIENRGIL</sequence>
<dbReference type="STRING" id="376686.Fjoh_3663"/>
<dbReference type="InterPro" id="IPR046002">
    <property type="entry name" value="DUF5958"/>
</dbReference>
<evidence type="ECO:0000313" key="1">
    <source>
        <dbReference type="EMBL" id="ABQ06677.1"/>
    </source>
</evidence>
<dbReference type="GeneID" id="31766579"/>
<gene>
    <name evidence="1" type="ordered locus">Fjoh_3663</name>
</gene>
<evidence type="ECO:0000313" key="2">
    <source>
        <dbReference type="Proteomes" id="UP000006694"/>
    </source>
</evidence>
<dbReference type="OrthoDB" id="1376919at2"/>
<reference evidence="1 2" key="1">
    <citation type="journal article" date="2009" name="Appl. Environ. Microbiol.">
        <title>Novel features of the polysaccharide-digesting gliding bacterium Flavobacterium johnsoniae as revealed by genome sequence analysis.</title>
        <authorList>
            <person name="McBride M.J."/>
            <person name="Xie G."/>
            <person name="Martens E.C."/>
            <person name="Lapidus A."/>
            <person name="Henrissat B."/>
            <person name="Rhodes R.G."/>
            <person name="Goltsman E."/>
            <person name="Wang W."/>
            <person name="Xu J."/>
            <person name="Hunnicutt D.W."/>
            <person name="Staroscik A.M."/>
            <person name="Hoover T.R."/>
            <person name="Cheng Y.Q."/>
            <person name="Stein J.L."/>
        </authorList>
    </citation>
    <scope>NUCLEOTIDE SEQUENCE [LARGE SCALE GENOMIC DNA]</scope>
    <source>
        <strain evidence="2">ATCC 17061 / DSM 2064 / JCM 8514 / BCRC 14874 / CCUG 350202 / NBRC 14942 / NCIMB 11054 / UW101</strain>
    </source>
</reference>
<dbReference type="KEGG" id="fjo:Fjoh_3663"/>
<organism evidence="1 2">
    <name type="scientific">Flavobacterium johnsoniae (strain ATCC 17061 / DSM 2064 / JCM 8514 / BCRC 14874 / CCUG 350202 / NBRC 14942 / NCIMB 11054 / UW101)</name>
    <name type="common">Cytophaga johnsonae</name>
    <dbReference type="NCBI Taxonomy" id="376686"/>
    <lineage>
        <taxon>Bacteria</taxon>
        <taxon>Pseudomonadati</taxon>
        <taxon>Bacteroidota</taxon>
        <taxon>Flavobacteriia</taxon>
        <taxon>Flavobacteriales</taxon>
        <taxon>Flavobacteriaceae</taxon>
        <taxon>Flavobacterium</taxon>
    </lineage>
</organism>
<dbReference type="HOGENOM" id="CLU_120514_0_0_10"/>
<dbReference type="Proteomes" id="UP000006694">
    <property type="component" value="Chromosome"/>
</dbReference>
<dbReference type="RefSeq" id="WP_012025644.1">
    <property type="nucleotide sequence ID" value="NC_009441.1"/>
</dbReference>
<accession>A5FDP2</accession>